<accession>A0ABD2NEP5</accession>
<proteinExistence type="predicted"/>
<evidence type="ECO:0000313" key="2">
    <source>
        <dbReference type="Proteomes" id="UP001516400"/>
    </source>
</evidence>
<reference evidence="1 2" key="1">
    <citation type="journal article" date="2021" name="BMC Biol.">
        <title>Horizontally acquired antibacterial genes associated with adaptive radiation of ladybird beetles.</title>
        <authorList>
            <person name="Li H.S."/>
            <person name="Tang X.F."/>
            <person name="Huang Y.H."/>
            <person name="Xu Z.Y."/>
            <person name="Chen M.L."/>
            <person name="Du X.Y."/>
            <person name="Qiu B.Y."/>
            <person name="Chen P.T."/>
            <person name="Zhang W."/>
            <person name="Slipinski A."/>
            <person name="Escalona H.E."/>
            <person name="Waterhouse R.M."/>
            <person name="Zwick A."/>
            <person name="Pang H."/>
        </authorList>
    </citation>
    <scope>NUCLEOTIDE SEQUENCE [LARGE SCALE GENOMIC DNA]</scope>
    <source>
        <strain evidence="1">SYSU2018</strain>
    </source>
</reference>
<comment type="caution">
    <text evidence="1">The sequence shown here is derived from an EMBL/GenBank/DDBJ whole genome shotgun (WGS) entry which is preliminary data.</text>
</comment>
<dbReference type="AlphaFoldDB" id="A0ABD2NEP5"/>
<protein>
    <submittedName>
        <fullName evidence="1">Uncharacterized protein</fullName>
    </submittedName>
</protein>
<dbReference type="EMBL" id="JABFTP020000103">
    <property type="protein sequence ID" value="KAL3277228.1"/>
    <property type="molecule type" value="Genomic_DNA"/>
</dbReference>
<evidence type="ECO:0000313" key="1">
    <source>
        <dbReference type="EMBL" id="KAL3277228.1"/>
    </source>
</evidence>
<name>A0ABD2NEP5_9CUCU</name>
<sequence>MDEVDWGGRFLSCEDAEILYDTFSTILSDLSNIIFPRKRSLGKENWITTGIKISCRKLFDDKLLGLVSEEHYRNYCNILKSVITAAKQRINVECISNAKNKNKATWNLIKKYSGKQPASNQNMFENFQNVDKKSLVYFNKFYVRCEKDNNAESEVYPIQEDHHASIFLEPTDEREVHQIIKSLGNTNAVGRDEIIIKCLEHIPHIITALLCHQLDALH</sequence>
<dbReference type="Proteomes" id="UP001516400">
    <property type="component" value="Unassembled WGS sequence"/>
</dbReference>
<keyword evidence="2" id="KW-1185">Reference proteome</keyword>
<gene>
    <name evidence="1" type="ORF">HHI36_012578</name>
</gene>
<organism evidence="1 2">
    <name type="scientific">Cryptolaemus montrouzieri</name>
    <dbReference type="NCBI Taxonomy" id="559131"/>
    <lineage>
        <taxon>Eukaryota</taxon>
        <taxon>Metazoa</taxon>
        <taxon>Ecdysozoa</taxon>
        <taxon>Arthropoda</taxon>
        <taxon>Hexapoda</taxon>
        <taxon>Insecta</taxon>
        <taxon>Pterygota</taxon>
        <taxon>Neoptera</taxon>
        <taxon>Endopterygota</taxon>
        <taxon>Coleoptera</taxon>
        <taxon>Polyphaga</taxon>
        <taxon>Cucujiformia</taxon>
        <taxon>Coccinelloidea</taxon>
        <taxon>Coccinellidae</taxon>
        <taxon>Scymninae</taxon>
        <taxon>Scymnini</taxon>
        <taxon>Cryptolaemus</taxon>
    </lineage>
</organism>